<protein>
    <submittedName>
        <fullName evidence="1">Uncharacterized protein</fullName>
    </submittedName>
</protein>
<evidence type="ECO:0000313" key="1">
    <source>
        <dbReference type="EMBL" id="CAH0403234.1"/>
    </source>
</evidence>
<accession>A0ABN8B9R3</accession>
<dbReference type="EMBL" id="OU963915">
    <property type="protein sequence ID" value="CAH0403234.1"/>
    <property type="molecule type" value="Genomic_DNA"/>
</dbReference>
<proteinExistence type="predicted"/>
<sequence length="63" mass="7078">MNNSVNEATEYTPSFLVYGSELVLCGSHYTDSDLGDEVLFLPRELYAENRVVSLQYNDVQASL</sequence>
<keyword evidence="2" id="KW-1185">Reference proteome</keyword>
<gene>
    <name evidence="1" type="ORF">CHILSU_LOCUS6501</name>
</gene>
<dbReference type="Proteomes" id="UP001153292">
    <property type="component" value="Chromosome 22"/>
</dbReference>
<name>A0ABN8B9R3_CHISP</name>
<reference evidence="1" key="1">
    <citation type="submission" date="2021-12" db="EMBL/GenBank/DDBJ databases">
        <authorList>
            <person name="King R."/>
        </authorList>
    </citation>
    <scope>NUCLEOTIDE SEQUENCE</scope>
</reference>
<organism evidence="1 2">
    <name type="scientific">Chilo suppressalis</name>
    <name type="common">Asiatic rice borer moth</name>
    <dbReference type="NCBI Taxonomy" id="168631"/>
    <lineage>
        <taxon>Eukaryota</taxon>
        <taxon>Metazoa</taxon>
        <taxon>Ecdysozoa</taxon>
        <taxon>Arthropoda</taxon>
        <taxon>Hexapoda</taxon>
        <taxon>Insecta</taxon>
        <taxon>Pterygota</taxon>
        <taxon>Neoptera</taxon>
        <taxon>Endopterygota</taxon>
        <taxon>Lepidoptera</taxon>
        <taxon>Glossata</taxon>
        <taxon>Ditrysia</taxon>
        <taxon>Pyraloidea</taxon>
        <taxon>Crambidae</taxon>
        <taxon>Crambinae</taxon>
        <taxon>Chilo</taxon>
    </lineage>
</organism>
<evidence type="ECO:0000313" key="2">
    <source>
        <dbReference type="Proteomes" id="UP001153292"/>
    </source>
</evidence>